<protein>
    <submittedName>
        <fullName evidence="1">Uncharacterized protein</fullName>
    </submittedName>
</protein>
<accession>A0ACB7RPP9</accession>
<evidence type="ECO:0000313" key="2">
    <source>
        <dbReference type="Proteomes" id="UP000821845"/>
    </source>
</evidence>
<proteinExistence type="predicted"/>
<sequence>MGQGCGKEKVDKATGMTEREKRLVLNSWHAFTKRHHDYGALLFDALFVAHPEYLQLFHKFKGETIEEVRKDPKFRYHTNSGHIQMREHGVTIGMQVNNMIEYVEHPDNMIMLAKSNAEFHTKIKGVKPKHFEVFGEVIIDVLKSKEEKLMTPEAVEAWTKLFHVFNETIAATFAAGPRAPSKLMSSPPSARTHSTIAKHSGSTAPADTDEHHAAKASRSKGEHSKSPKSPASPSKPHLKKAESRKTLKKEVGGSKLLQVESEKK</sequence>
<dbReference type="EMBL" id="CM023488">
    <property type="protein sequence ID" value="KAH6923419.1"/>
    <property type="molecule type" value="Genomic_DNA"/>
</dbReference>
<evidence type="ECO:0000313" key="1">
    <source>
        <dbReference type="EMBL" id="KAH6923419.1"/>
    </source>
</evidence>
<comment type="caution">
    <text evidence="1">The sequence shown here is derived from an EMBL/GenBank/DDBJ whole genome shotgun (WGS) entry which is preliminary data.</text>
</comment>
<keyword evidence="2" id="KW-1185">Reference proteome</keyword>
<dbReference type="Proteomes" id="UP000821845">
    <property type="component" value="Chromosome 8"/>
</dbReference>
<gene>
    <name evidence="1" type="ORF">HPB50_001058</name>
</gene>
<name>A0ACB7RPP9_HYAAI</name>
<reference evidence="1" key="1">
    <citation type="submission" date="2020-05" db="EMBL/GenBank/DDBJ databases">
        <title>Large-scale comparative analyses of tick genomes elucidate their genetic diversity and vector capacities.</title>
        <authorList>
            <person name="Jia N."/>
            <person name="Wang J."/>
            <person name="Shi W."/>
            <person name="Du L."/>
            <person name="Sun Y."/>
            <person name="Zhan W."/>
            <person name="Jiang J."/>
            <person name="Wang Q."/>
            <person name="Zhang B."/>
            <person name="Ji P."/>
            <person name="Sakyi L.B."/>
            <person name="Cui X."/>
            <person name="Yuan T."/>
            <person name="Jiang B."/>
            <person name="Yang W."/>
            <person name="Lam T.T.-Y."/>
            <person name="Chang Q."/>
            <person name="Ding S."/>
            <person name="Wang X."/>
            <person name="Zhu J."/>
            <person name="Ruan X."/>
            <person name="Zhao L."/>
            <person name="Wei J."/>
            <person name="Que T."/>
            <person name="Du C."/>
            <person name="Cheng J."/>
            <person name="Dai P."/>
            <person name="Han X."/>
            <person name="Huang E."/>
            <person name="Gao Y."/>
            <person name="Liu J."/>
            <person name="Shao H."/>
            <person name="Ye R."/>
            <person name="Li L."/>
            <person name="Wei W."/>
            <person name="Wang X."/>
            <person name="Wang C."/>
            <person name="Yang T."/>
            <person name="Huo Q."/>
            <person name="Li W."/>
            <person name="Guo W."/>
            <person name="Chen H."/>
            <person name="Zhou L."/>
            <person name="Ni X."/>
            <person name="Tian J."/>
            <person name="Zhou Y."/>
            <person name="Sheng Y."/>
            <person name="Liu T."/>
            <person name="Pan Y."/>
            <person name="Xia L."/>
            <person name="Li J."/>
            <person name="Zhao F."/>
            <person name="Cao W."/>
        </authorList>
    </citation>
    <scope>NUCLEOTIDE SEQUENCE</scope>
    <source>
        <strain evidence="1">Hyas-2018</strain>
    </source>
</reference>
<organism evidence="1 2">
    <name type="scientific">Hyalomma asiaticum</name>
    <name type="common">Tick</name>
    <dbReference type="NCBI Taxonomy" id="266040"/>
    <lineage>
        <taxon>Eukaryota</taxon>
        <taxon>Metazoa</taxon>
        <taxon>Ecdysozoa</taxon>
        <taxon>Arthropoda</taxon>
        <taxon>Chelicerata</taxon>
        <taxon>Arachnida</taxon>
        <taxon>Acari</taxon>
        <taxon>Parasitiformes</taxon>
        <taxon>Ixodida</taxon>
        <taxon>Ixodoidea</taxon>
        <taxon>Ixodidae</taxon>
        <taxon>Hyalomminae</taxon>
        <taxon>Hyalomma</taxon>
    </lineage>
</organism>